<comment type="caution">
    <text evidence="2">The sequence shown here is derived from an EMBL/GenBank/DDBJ whole genome shotgun (WGS) entry which is preliminary data.</text>
</comment>
<evidence type="ECO:0000313" key="2">
    <source>
        <dbReference type="EMBL" id="KAG9698409.1"/>
    </source>
</evidence>
<sequence length="257" mass="28119">MDSARNKMQKVLRFASEHRQRIFRISYIALVFPILILTTVIPLLSPIFLHLPNADVVEFQLYRSSATIDIGYYSIWLGHSDRSSKDPNTYTYRQGYISTTGRHVDGKTLAQRWGKVAGAGPKVYHQLTNDFDMALNLQRNAFYPGLLIAAGVFWALSVGLLGTTTLFKGSKKSWVLRAYKSFAVIGSLLILVATISTTASVNAIVEYVHASNTSGRLGAILAVQWAAAGAMSVHALLALAVAGDVQDQSEGSIRLDN</sequence>
<proteinExistence type="predicted"/>
<evidence type="ECO:0000313" key="3">
    <source>
        <dbReference type="Proteomes" id="UP000779574"/>
    </source>
</evidence>
<dbReference type="Proteomes" id="UP000779574">
    <property type="component" value="Unassembled WGS sequence"/>
</dbReference>
<reference evidence="2" key="1">
    <citation type="journal article" date="2021" name="J Fungi (Basel)">
        <title>Virulence traits and population genomics of the black yeast Aureobasidium melanogenum.</title>
        <authorList>
            <person name="Cernosa A."/>
            <person name="Sun X."/>
            <person name="Gostincar C."/>
            <person name="Fang C."/>
            <person name="Gunde-Cimerman N."/>
            <person name="Song Z."/>
        </authorList>
    </citation>
    <scope>NUCLEOTIDE SEQUENCE</scope>
    <source>
        <strain evidence="2">EXF-9911</strain>
    </source>
</reference>
<name>A0A9P8EUF5_AURME</name>
<gene>
    <name evidence="2" type="ORF">KCU76_g2291</name>
</gene>
<feature type="transmembrane region" description="Helical" evidence="1">
    <location>
        <begin position="182"/>
        <end position="205"/>
    </location>
</feature>
<feature type="transmembrane region" description="Helical" evidence="1">
    <location>
        <begin position="217"/>
        <end position="242"/>
    </location>
</feature>
<keyword evidence="1" id="KW-1133">Transmembrane helix</keyword>
<keyword evidence="1" id="KW-0472">Membrane</keyword>
<organism evidence="2 3">
    <name type="scientific">Aureobasidium melanogenum</name>
    <name type="common">Aureobasidium pullulans var. melanogenum</name>
    <dbReference type="NCBI Taxonomy" id="46634"/>
    <lineage>
        <taxon>Eukaryota</taxon>
        <taxon>Fungi</taxon>
        <taxon>Dikarya</taxon>
        <taxon>Ascomycota</taxon>
        <taxon>Pezizomycotina</taxon>
        <taxon>Dothideomycetes</taxon>
        <taxon>Dothideomycetidae</taxon>
        <taxon>Dothideales</taxon>
        <taxon>Saccotheciaceae</taxon>
        <taxon>Aureobasidium</taxon>
    </lineage>
</organism>
<feature type="transmembrane region" description="Helical" evidence="1">
    <location>
        <begin position="21"/>
        <end position="44"/>
    </location>
</feature>
<dbReference type="AlphaFoldDB" id="A0A9P8EUF5"/>
<keyword evidence="1" id="KW-0812">Transmembrane</keyword>
<dbReference type="OrthoDB" id="3905990at2759"/>
<protein>
    <submittedName>
        <fullName evidence="2">Uncharacterized protein</fullName>
    </submittedName>
</protein>
<feature type="non-terminal residue" evidence="2">
    <location>
        <position position="1"/>
    </location>
</feature>
<accession>A0A9P8EUF5</accession>
<reference evidence="2" key="2">
    <citation type="submission" date="2021-08" db="EMBL/GenBank/DDBJ databases">
        <authorList>
            <person name="Gostincar C."/>
            <person name="Sun X."/>
            <person name="Song Z."/>
            <person name="Gunde-Cimerman N."/>
        </authorList>
    </citation>
    <scope>NUCLEOTIDE SEQUENCE</scope>
    <source>
        <strain evidence="2">EXF-9911</strain>
    </source>
</reference>
<evidence type="ECO:0000256" key="1">
    <source>
        <dbReference type="SAM" id="Phobius"/>
    </source>
</evidence>
<dbReference type="EMBL" id="JAHFXF010000054">
    <property type="protein sequence ID" value="KAG9698409.1"/>
    <property type="molecule type" value="Genomic_DNA"/>
</dbReference>
<feature type="transmembrane region" description="Helical" evidence="1">
    <location>
        <begin position="141"/>
        <end position="161"/>
    </location>
</feature>